<organism evidence="3 4">
    <name type="scientific">Streptacidiphilus pinicola</name>
    <dbReference type="NCBI Taxonomy" id="2219663"/>
    <lineage>
        <taxon>Bacteria</taxon>
        <taxon>Bacillati</taxon>
        <taxon>Actinomycetota</taxon>
        <taxon>Actinomycetes</taxon>
        <taxon>Kitasatosporales</taxon>
        <taxon>Streptomycetaceae</taxon>
        <taxon>Streptacidiphilus</taxon>
    </lineage>
</organism>
<gene>
    <name evidence="3" type="ORF">DN069_07725</name>
</gene>
<reference evidence="3 4" key="1">
    <citation type="submission" date="2018-06" db="EMBL/GenBank/DDBJ databases">
        <title>Streptacidiphilus pinicola sp. nov., isolated from pine grove soil.</title>
        <authorList>
            <person name="Roh S.G."/>
            <person name="Park S."/>
            <person name="Kim M.-K."/>
            <person name="Yun B.-R."/>
            <person name="Park J."/>
            <person name="Kim M.J."/>
            <person name="Kim Y.S."/>
            <person name="Kim S.B."/>
        </authorList>
    </citation>
    <scope>NUCLEOTIDE SEQUENCE [LARGE SCALE GENOMIC DNA]</scope>
    <source>
        <strain evidence="3 4">MMS16-CNU450</strain>
    </source>
</reference>
<evidence type="ECO:0000313" key="4">
    <source>
        <dbReference type="Proteomes" id="UP000248889"/>
    </source>
</evidence>
<dbReference type="AlphaFoldDB" id="A0A2X0KAN0"/>
<feature type="region of interest" description="Disordered" evidence="1">
    <location>
        <begin position="1"/>
        <end position="24"/>
    </location>
</feature>
<dbReference type="InterPro" id="IPR046537">
    <property type="entry name" value="DUF6602"/>
</dbReference>
<feature type="domain" description="DUF6602" evidence="2">
    <location>
        <begin position="11"/>
        <end position="109"/>
    </location>
</feature>
<dbReference type="CDD" id="cd21173">
    <property type="entry name" value="NucC-like"/>
    <property type="match status" value="1"/>
</dbReference>
<dbReference type="Proteomes" id="UP000248889">
    <property type="component" value="Unassembled WGS sequence"/>
</dbReference>
<sequence>MREDYDRLHLQARTDPQRSGHGGEGTWEQFLSDWLPPHYEVATRKYIIPDDGDDVFETDLVVFRPGYPRALRKRVEVLAAGVAAAFSVKLTLDRDGIRDGIDRAARLRRGSRTTPRHIRGELLGQFPVGLLAHSHAWASPDPGPSNNVTRALVELDSALVQHPREALDFLCVADLGTWSTTRIAFMPSSVTAPTDESPGPALFGFPLTSMSQVTTGSAPALSVFLSLLFDRLALTDPELEPLADGLRAVHPARTGRADVRPWDVEAVYSEQVRQQLVAKLMQGPDWKGFY</sequence>
<evidence type="ECO:0000313" key="3">
    <source>
        <dbReference type="EMBL" id="RAG86235.1"/>
    </source>
</evidence>
<proteinExistence type="predicted"/>
<evidence type="ECO:0000259" key="2">
    <source>
        <dbReference type="Pfam" id="PF20247"/>
    </source>
</evidence>
<name>A0A2X0KAN0_9ACTN</name>
<protein>
    <recommendedName>
        <fullName evidence="2">DUF6602 domain-containing protein</fullName>
    </recommendedName>
</protein>
<dbReference type="Pfam" id="PF20247">
    <property type="entry name" value="DUF6602"/>
    <property type="match status" value="1"/>
</dbReference>
<evidence type="ECO:0000256" key="1">
    <source>
        <dbReference type="SAM" id="MobiDB-lite"/>
    </source>
</evidence>
<accession>A0A2X0KAN0</accession>
<dbReference type="EMBL" id="QKYN01000030">
    <property type="protein sequence ID" value="RAG86235.1"/>
    <property type="molecule type" value="Genomic_DNA"/>
</dbReference>
<keyword evidence="4" id="KW-1185">Reference proteome</keyword>
<comment type="caution">
    <text evidence="3">The sequence shown here is derived from an EMBL/GenBank/DDBJ whole genome shotgun (WGS) entry which is preliminary data.</text>
</comment>